<sequence length="223" mass="24295">MAESTLSTDTGYAIGVDVQLRRGCPYAVLGAEGRQAEAGWLTPGPSLASDVAALCRRYPGAVVGLDCPRQPLPAPRPWYWRQGRWQPRAQEVGWGRHCEVVIRALGLANPQWTTTLAEAPAWMQLGFELFAAFERHCETHEVFPSASYRQLAQAPELRIEISLDQFGPGPKDLLDALVAAVTVREFRAGRGSAVGNGDGFGSIVLPRPVQAPAALLRWPDTPR</sequence>
<organism evidence="1 2">
    <name type="scientific">Abyssibacter profundi</name>
    <dbReference type="NCBI Taxonomy" id="2182787"/>
    <lineage>
        <taxon>Bacteria</taxon>
        <taxon>Pseudomonadati</taxon>
        <taxon>Pseudomonadota</taxon>
        <taxon>Gammaproteobacteria</taxon>
        <taxon>Chromatiales</taxon>
        <taxon>Oceanococcaceae</taxon>
        <taxon>Abyssibacter</taxon>
    </lineage>
</organism>
<evidence type="ECO:0000313" key="1">
    <source>
        <dbReference type="EMBL" id="PWN57021.1"/>
    </source>
</evidence>
<keyword evidence="2" id="KW-1185">Reference proteome</keyword>
<evidence type="ECO:0008006" key="3">
    <source>
        <dbReference type="Google" id="ProtNLM"/>
    </source>
</evidence>
<dbReference type="AlphaFoldDB" id="A0A363UNL8"/>
<gene>
    <name evidence="1" type="ORF">DEH80_03525</name>
</gene>
<evidence type="ECO:0000313" key="2">
    <source>
        <dbReference type="Proteomes" id="UP000251800"/>
    </source>
</evidence>
<reference evidence="1 2" key="1">
    <citation type="submission" date="2018-05" db="EMBL/GenBank/DDBJ databases">
        <title>Abyssibacter profundi OUC007T gen. nov., sp. nov, a marine bacterium isolated from seawater of the Mariana Trench.</title>
        <authorList>
            <person name="Zhou S."/>
        </authorList>
    </citation>
    <scope>NUCLEOTIDE SEQUENCE [LARGE SCALE GENOMIC DNA]</scope>
    <source>
        <strain evidence="1 2">OUC007</strain>
    </source>
</reference>
<dbReference type="RefSeq" id="WP_109719102.1">
    <property type="nucleotide sequence ID" value="NZ_QEQK01000003.1"/>
</dbReference>
<dbReference type="OrthoDB" id="5514309at2"/>
<dbReference type="EMBL" id="QEQK01000003">
    <property type="protein sequence ID" value="PWN57021.1"/>
    <property type="molecule type" value="Genomic_DNA"/>
</dbReference>
<name>A0A363UNL8_9GAMM</name>
<comment type="caution">
    <text evidence="1">The sequence shown here is derived from an EMBL/GenBank/DDBJ whole genome shotgun (WGS) entry which is preliminary data.</text>
</comment>
<dbReference type="Proteomes" id="UP000251800">
    <property type="component" value="Unassembled WGS sequence"/>
</dbReference>
<proteinExistence type="predicted"/>
<accession>A0A363UNL8</accession>
<protein>
    <recommendedName>
        <fullName evidence="3">DUF429 domain-containing protein</fullName>
    </recommendedName>
</protein>